<proteinExistence type="inferred from homology"/>
<comment type="subcellular location">
    <subcellularLocation>
        <location evidence="1">Membrane</location>
        <topology evidence="1">Multi-pass membrane protein</topology>
    </subcellularLocation>
</comment>
<comment type="similarity">
    <text evidence="2">Belongs to the tetraspanin (TM4SF) family.</text>
</comment>
<evidence type="ECO:0000256" key="5">
    <source>
        <dbReference type="ARBA" id="ARBA00023136"/>
    </source>
</evidence>
<evidence type="ECO:0000256" key="7">
    <source>
        <dbReference type="SAM" id="Phobius"/>
    </source>
</evidence>
<feature type="transmembrane region" description="Helical" evidence="7">
    <location>
        <begin position="304"/>
        <end position="325"/>
    </location>
</feature>
<dbReference type="PANTHER" id="PTHR32191">
    <property type="entry name" value="TETRASPANIN-8-RELATED"/>
    <property type="match status" value="1"/>
</dbReference>
<gene>
    <name evidence="8" type="ORF">CB5_LOCUS28635</name>
</gene>
<evidence type="ECO:0000256" key="4">
    <source>
        <dbReference type="ARBA" id="ARBA00022989"/>
    </source>
</evidence>
<organism evidence="8">
    <name type="scientific">Ananas comosus var. bracteatus</name>
    <name type="common">red pineapple</name>
    <dbReference type="NCBI Taxonomy" id="296719"/>
    <lineage>
        <taxon>Eukaryota</taxon>
        <taxon>Viridiplantae</taxon>
        <taxon>Streptophyta</taxon>
        <taxon>Embryophyta</taxon>
        <taxon>Tracheophyta</taxon>
        <taxon>Spermatophyta</taxon>
        <taxon>Magnoliopsida</taxon>
        <taxon>Liliopsida</taxon>
        <taxon>Poales</taxon>
        <taxon>Bromeliaceae</taxon>
        <taxon>Bromelioideae</taxon>
        <taxon>Ananas</taxon>
    </lineage>
</organism>
<dbReference type="InterPro" id="IPR018499">
    <property type="entry name" value="Tetraspanin/Peripherin"/>
</dbReference>
<evidence type="ECO:0008006" key="9">
    <source>
        <dbReference type="Google" id="ProtNLM"/>
    </source>
</evidence>
<accession>A0A6V7QQG8</accession>
<feature type="transmembrane region" description="Helical" evidence="7">
    <location>
        <begin position="141"/>
        <end position="165"/>
    </location>
</feature>
<evidence type="ECO:0000313" key="8">
    <source>
        <dbReference type="EMBL" id="CAD1845424.1"/>
    </source>
</evidence>
<feature type="region of interest" description="Disordered" evidence="6">
    <location>
        <begin position="50"/>
        <end position="85"/>
    </location>
</feature>
<dbReference type="AlphaFoldDB" id="A0A6V7QQG8"/>
<name>A0A6V7QQG8_ANACO</name>
<dbReference type="GO" id="GO:0016020">
    <property type="term" value="C:membrane"/>
    <property type="evidence" value="ECO:0007669"/>
    <property type="project" value="UniProtKB-SubCell"/>
</dbReference>
<keyword evidence="3 7" id="KW-0812">Transmembrane</keyword>
<sequence length="341" mass="37438">MSKRTYVANYLLDSHVRLVGENNGPSPHEIEGINSPSPPFFTLLHYHLPPSSSSTLSPPPPPPPPPPLPIHGGEQQHHGVHQLHGPPLLNPHHRRRIWLASKPDAECLRLARWPLIILGTLILLVSLAGFVGAYWGRECLLAAYLFAMAALIALLLSLIVFAFAVTRPDGSVPVPGRGYDEYRLGGFSAWLRGYVVDTGRWARIRACLGESGVCQRLSRDAPYLTADQFAQSHLSPLQSGCCKPPTECGYMYVNPTVWVNPSNAGADQDCAAWSNDQSQLCYGCEACKAGMLGNLREEWRKANVALIVAAVALIFVYVIGCSAFKNAQTEDLFRRYKQGFV</sequence>
<protein>
    <recommendedName>
        <fullName evidence="9">Tetraspanin-2</fullName>
    </recommendedName>
</protein>
<evidence type="ECO:0000256" key="6">
    <source>
        <dbReference type="SAM" id="MobiDB-lite"/>
    </source>
</evidence>
<evidence type="ECO:0000256" key="3">
    <source>
        <dbReference type="ARBA" id="ARBA00022692"/>
    </source>
</evidence>
<keyword evidence="4 7" id="KW-1133">Transmembrane helix</keyword>
<evidence type="ECO:0000256" key="2">
    <source>
        <dbReference type="ARBA" id="ARBA00006840"/>
    </source>
</evidence>
<dbReference type="GO" id="GO:0009734">
    <property type="term" value="P:auxin-activated signaling pathway"/>
    <property type="evidence" value="ECO:0007669"/>
    <property type="project" value="InterPro"/>
</dbReference>
<evidence type="ECO:0000256" key="1">
    <source>
        <dbReference type="ARBA" id="ARBA00004141"/>
    </source>
</evidence>
<reference evidence="8" key="1">
    <citation type="submission" date="2020-07" db="EMBL/GenBank/DDBJ databases">
        <authorList>
            <person name="Lin J."/>
        </authorList>
    </citation>
    <scope>NUCLEOTIDE SEQUENCE</scope>
</reference>
<feature type="transmembrane region" description="Helical" evidence="7">
    <location>
        <begin position="115"/>
        <end position="135"/>
    </location>
</feature>
<dbReference type="Pfam" id="PF00335">
    <property type="entry name" value="Tetraspanin"/>
    <property type="match status" value="1"/>
</dbReference>
<feature type="compositionally biased region" description="Pro residues" evidence="6">
    <location>
        <begin position="57"/>
        <end position="69"/>
    </location>
</feature>
<dbReference type="EMBL" id="CAJEUB010000002">
    <property type="protein sequence ID" value="CAD1845424.1"/>
    <property type="molecule type" value="Genomic_DNA"/>
</dbReference>
<keyword evidence="5 7" id="KW-0472">Membrane</keyword>
<dbReference type="InterPro" id="IPR044991">
    <property type="entry name" value="TET_plant"/>
</dbReference>